<dbReference type="EMBL" id="BOSM01000001">
    <property type="protein sequence ID" value="GIP56682.1"/>
    <property type="molecule type" value="Genomic_DNA"/>
</dbReference>
<dbReference type="RefSeq" id="WP_213588729.1">
    <property type="nucleotide sequence ID" value="NZ_BOSM01000001.1"/>
</dbReference>
<comment type="caution">
    <text evidence="1">The sequence shown here is derived from an EMBL/GenBank/DDBJ whole genome shotgun (WGS) entry which is preliminary data.</text>
</comment>
<dbReference type="Proteomes" id="UP000681290">
    <property type="component" value="Unassembled WGS sequence"/>
</dbReference>
<dbReference type="Pfam" id="PF17277">
    <property type="entry name" value="DUF5342"/>
    <property type="match status" value="1"/>
</dbReference>
<keyword evidence="2" id="KW-1185">Reference proteome</keyword>
<sequence>MLNNIRIKSMFKNQVHERKQFTLQFKGNSYQGIFHEGKIQWFNPQPQQKVKEVESKVHELLSNHI</sequence>
<organism evidence="1 2">
    <name type="scientific">Paenibacillus woosongensis</name>
    <dbReference type="NCBI Taxonomy" id="307580"/>
    <lineage>
        <taxon>Bacteria</taxon>
        <taxon>Bacillati</taxon>
        <taxon>Bacillota</taxon>
        <taxon>Bacilli</taxon>
        <taxon>Bacillales</taxon>
        <taxon>Paenibacillaceae</taxon>
        <taxon>Paenibacillus</taxon>
    </lineage>
</organism>
<protein>
    <recommendedName>
        <fullName evidence="3">YheE family protein</fullName>
    </recommendedName>
</protein>
<evidence type="ECO:0008006" key="3">
    <source>
        <dbReference type="Google" id="ProtNLM"/>
    </source>
</evidence>
<dbReference type="InterPro" id="IPR017263">
    <property type="entry name" value="UCP037692"/>
</dbReference>
<accession>A0ABQ4MLY2</accession>
<reference evidence="1 2" key="1">
    <citation type="submission" date="2021-03" db="EMBL/GenBank/DDBJ databases">
        <title>Antimicrobial resistance genes in bacteria isolated from Japanese honey, and their potential for conferring macrolide and lincosamide resistance in the American foulbrood pathogen Paenibacillus larvae.</title>
        <authorList>
            <person name="Okamoto M."/>
            <person name="Kumagai M."/>
            <person name="Kanamori H."/>
            <person name="Takamatsu D."/>
        </authorList>
    </citation>
    <scope>NUCLEOTIDE SEQUENCE [LARGE SCALE GENOMIC DNA]</scope>
    <source>
        <strain evidence="1 2">J15TS10</strain>
    </source>
</reference>
<evidence type="ECO:0000313" key="1">
    <source>
        <dbReference type="EMBL" id="GIP56682.1"/>
    </source>
</evidence>
<evidence type="ECO:0000313" key="2">
    <source>
        <dbReference type="Proteomes" id="UP000681290"/>
    </source>
</evidence>
<gene>
    <name evidence="1" type="ORF">J15TS10_04960</name>
</gene>
<name>A0ABQ4MLY2_9BACL</name>
<proteinExistence type="predicted"/>